<reference evidence="2" key="1">
    <citation type="journal article" date="2021" name="PeerJ">
        <title>Extensive microbial diversity within the chicken gut microbiome revealed by metagenomics and culture.</title>
        <authorList>
            <person name="Gilroy R."/>
            <person name="Ravi A."/>
            <person name="Getino M."/>
            <person name="Pursley I."/>
            <person name="Horton D.L."/>
            <person name="Alikhan N.F."/>
            <person name="Baker D."/>
            <person name="Gharbi K."/>
            <person name="Hall N."/>
            <person name="Watson M."/>
            <person name="Adriaenssens E.M."/>
            <person name="Foster-Nyarko E."/>
            <person name="Jarju S."/>
            <person name="Secka A."/>
            <person name="Antonio M."/>
            <person name="Oren A."/>
            <person name="Chaudhuri R.R."/>
            <person name="La Ragione R."/>
            <person name="Hildebrand F."/>
            <person name="Pallen M.J."/>
        </authorList>
    </citation>
    <scope>NUCLEOTIDE SEQUENCE</scope>
    <source>
        <strain evidence="2">ChiBcec8-13705</strain>
    </source>
</reference>
<dbReference type="PANTHER" id="PTHR18964">
    <property type="entry name" value="ROK (REPRESSOR, ORF, KINASE) FAMILY"/>
    <property type="match status" value="1"/>
</dbReference>
<dbReference type="InterPro" id="IPR000600">
    <property type="entry name" value="ROK"/>
</dbReference>
<comment type="caution">
    <text evidence="2">The sequence shown here is derived from an EMBL/GenBank/DDBJ whole genome shotgun (WGS) entry which is preliminary data.</text>
</comment>
<dbReference type="Proteomes" id="UP000886803">
    <property type="component" value="Unassembled WGS sequence"/>
</dbReference>
<dbReference type="SUPFAM" id="SSF53067">
    <property type="entry name" value="Actin-like ATPase domain"/>
    <property type="match status" value="1"/>
</dbReference>
<dbReference type="InterPro" id="IPR043129">
    <property type="entry name" value="ATPase_NBD"/>
</dbReference>
<proteinExistence type="inferred from homology"/>
<comment type="similarity">
    <text evidence="1">Belongs to the ROK (NagC/XylR) family.</text>
</comment>
<gene>
    <name evidence="2" type="ORF">H9945_00665</name>
</gene>
<dbReference type="Gene3D" id="3.30.420.40">
    <property type="match status" value="2"/>
</dbReference>
<accession>A0A9D2M3X6</accession>
<dbReference type="PANTHER" id="PTHR18964:SF149">
    <property type="entry name" value="BIFUNCTIONAL UDP-N-ACETYLGLUCOSAMINE 2-EPIMERASE_N-ACETYLMANNOSAMINE KINASE"/>
    <property type="match status" value="1"/>
</dbReference>
<evidence type="ECO:0000313" key="3">
    <source>
        <dbReference type="Proteomes" id="UP000886803"/>
    </source>
</evidence>
<evidence type="ECO:0000313" key="2">
    <source>
        <dbReference type="EMBL" id="HJB40991.1"/>
    </source>
</evidence>
<dbReference type="EMBL" id="DWYG01000008">
    <property type="protein sequence ID" value="HJB40991.1"/>
    <property type="molecule type" value="Genomic_DNA"/>
</dbReference>
<organism evidence="2 3">
    <name type="scientific">Candidatus Gemmiger avicola</name>
    <dbReference type="NCBI Taxonomy" id="2838605"/>
    <lineage>
        <taxon>Bacteria</taxon>
        <taxon>Bacillati</taxon>
        <taxon>Bacillota</taxon>
        <taxon>Clostridia</taxon>
        <taxon>Eubacteriales</taxon>
        <taxon>Gemmiger</taxon>
    </lineage>
</organism>
<dbReference type="AlphaFoldDB" id="A0A9D2M3X6"/>
<dbReference type="Pfam" id="PF00480">
    <property type="entry name" value="ROK"/>
    <property type="match status" value="1"/>
</dbReference>
<protein>
    <submittedName>
        <fullName evidence="2">ROK family protein</fullName>
    </submittedName>
</protein>
<sequence length="292" mass="29925">MQPLYLCADVGGTQIKTALLSAEGALAAPISKAPARADLPREPMLEHLTACLLAAAENAPAGAVQGVRLAVPGPFDYPAGICKIEGLAKYGALYGVDLRAELGARLTARLGAAAGDIRFQNDVAAFALGELRFGCAKGTARGLFVCIGTGCGSAFTLGENLAPAGTPGMPTDGYIYPLPLRGKRIDDWLSRRGLQTLSGEMLGEQLDGLALARRADAGDAGAQAVWQEFGALLAEALTPVLDAYRPALCCLGGQVTASGARFLPPLQAACAARGVALACTQDTSLRAMQGAL</sequence>
<reference evidence="2" key="2">
    <citation type="submission" date="2021-04" db="EMBL/GenBank/DDBJ databases">
        <authorList>
            <person name="Gilroy R."/>
        </authorList>
    </citation>
    <scope>NUCLEOTIDE SEQUENCE</scope>
    <source>
        <strain evidence="2">ChiBcec8-13705</strain>
    </source>
</reference>
<name>A0A9D2M3X6_9FIRM</name>
<dbReference type="CDD" id="cd23763">
    <property type="entry name" value="ASKHA_ATPase_ROK"/>
    <property type="match status" value="1"/>
</dbReference>
<evidence type="ECO:0000256" key="1">
    <source>
        <dbReference type="ARBA" id="ARBA00006479"/>
    </source>
</evidence>